<dbReference type="Proteomes" id="UP000003136">
    <property type="component" value="Unassembled WGS sequence"/>
</dbReference>
<dbReference type="NCBIfam" id="TIGR01466">
    <property type="entry name" value="cobJ_cbiH"/>
    <property type="match status" value="1"/>
</dbReference>
<dbReference type="GO" id="GO:0008168">
    <property type="term" value="F:methyltransferase activity"/>
    <property type="evidence" value="ECO:0007669"/>
    <property type="project" value="UniProtKB-KW"/>
</dbReference>
<dbReference type="InterPro" id="IPR035996">
    <property type="entry name" value="4pyrrol_Methylase_sf"/>
</dbReference>
<dbReference type="CDD" id="cd11646">
    <property type="entry name" value="Precorrin_3B_C17_MT"/>
    <property type="match status" value="1"/>
</dbReference>
<dbReference type="SUPFAM" id="SSF53790">
    <property type="entry name" value="Tetrapyrrole methylase"/>
    <property type="match status" value="1"/>
</dbReference>
<evidence type="ECO:0000256" key="4">
    <source>
        <dbReference type="ARBA" id="ARBA00022679"/>
    </source>
</evidence>
<dbReference type="InterPro" id="IPR051810">
    <property type="entry name" value="Precorrin_MeTrfase"/>
</dbReference>
<dbReference type="InterPro" id="IPR014777">
    <property type="entry name" value="4pyrrole_Mease_sub1"/>
</dbReference>
<dbReference type="GO" id="GO:0032259">
    <property type="term" value="P:methylation"/>
    <property type="evidence" value="ECO:0007669"/>
    <property type="project" value="UniProtKB-KW"/>
</dbReference>
<dbReference type="AlphaFoldDB" id="B7AVC2"/>
<organism evidence="7 8">
    <name type="scientific">[Bacteroides] pectinophilus ATCC 43243</name>
    <dbReference type="NCBI Taxonomy" id="483218"/>
    <lineage>
        <taxon>Bacteria</taxon>
        <taxon>Bacillati</taxon>
        <taxon>Bacillota</taxon>
        <taxon>Clostridia</taxon>
        <taxon>Eubacteriales</taxon>
    </lineage>
</organism>
<accession>B7AVC2</accession>
<keyword evidence="4" id="KW-0808">Transferase</keyword>
<dbReference type="EMBL" id="ABVQ01000037">
    <property type="protein sequence ID" value="EEC56163.1"/>
    <property type="molecule type" value="Genomic_DNA"/>
</dbReference>
<dbReference type="InterPro" id="IPR014776">
    <property type="entry name" value="4pyrrole_Mease_sub2"/>
</dbReference>
<reference evidence="7 8" key="1">
    <citation type="submission" date="2008-11" db="EMBL/GenBank/DDBJ databases">
        <title>Draft genome sequence of Bacteroides pectinophilus (ATCC 43243).</title>
        <authorList>
            <person name="Sudarsanam P."/>
            <person name="Ley R."/>
            <person name="Guruge J."/>
            <person name="Turnbaugh P.J."/>
            <person name="Mahowald M."/>
            <person name="Liep D."/>
            <person name="Gordon J."/>
        </authorList>
    </citation>
    <scope>NUCLEOTIDE SEQUENCE [LARGE SCALE GENOMIC DNA]</scope>
    <source>
        <strain evidence="7 8">ATCC 43243</strain>
    </source>
</reference>
<protein>
    <recommendedName>
        <fullName evidence="6">Tetrapyrrole methylase domain-containing protein</fullName>
    </recommendedName>
</protein>
<dbReference type="InterPro" id="IPR006363">
    <property type="entry name" value="Cbl_synth_CobJ/CibH_dom"/>
</dbReference>
<keyword evidence="5" id="KW-0949">S-adenosyl-L-methionine</keyword>
<evidence type="ECO:0000256" key="1">
    <source>
        <dbReference type="ARBA" id="ARBA00004953"/>
    </source>
</evidence>
<dbReference type="InterPro" id="IPR000878">
    <property type="entry name" value="4pyrrol_Mease"/>
</dbReference>
<comment type="caution">
    <text evidence="7">The sequence shown here is derived from an EMBL/GenBank/DDBJ whole genome shotgun (WGS) entry which is preliminary data.</text>
</comment>
<proteinExistence type="predicted"/>
<gene>
    <name evidence="7" type="ORF">BACPEC_02670</name>
</gene>
<evidence type="ECO:0000256" key="5">
    <source>
        <dbReference type="ARBA" id="ARBA00022691"/>
    </source>
</evidence>
<evidence type="ECO:0000256" key="3">
    <source>
        <dbReference type="ARBA" id="ARBA00022603"/>
    </source>
</evidence>
<dbReference type="Gene3D" id="3.30.950.10">
    <property type="entry name" value="Methyltransferase, Cobalt-precorrin-4 Transmethylase, Domain 2"/>
    <property type="match status" value="1"/>
</dbReference>
<reference evidence="7 8" key="2">
    <citation type="submission" date="2008-11" db="EMBL/GenBank/DDBJ databases">
        <authorList>
            <person name="Fulton L."/>
            <person name="Clifton S."/>
            <person name="Fulton B."/>
            <person name="Xu J."/>
            <person name="Minx P."/>
            <person name="Pepin K.H."/>
            <person name="Johnson M."/>
            <person name="Bhonagiri V."/>
            <person name="Nash W.E."/>
            <person name="Mardis E.R."/>
            <person name="Wilson R.K."/>
        </authorList>
    </citation>
    <scope>NUCLEOTIDE SEQUENCE [LARGE SCALE GENOMIC DNA]</scope>
    <source>
        <strain evidence="7 8">ATCC 43243</strain>
    </source>
</reference>
<keyword evidence="3" id="KW-0489">Methyltransferase</keyword>
<evidence type="ECO:0000256" key="2">
    <source>
        <dbReference type="ARBA" id="ARBA00022573"/>
    </source>
</evidence>
<evidence type="ECO:0000259" key="6">
    <source>
        <dbReference type="Pfam" id="PF00590"/>
    </source>
</evidence>
<feature type="domain" description="Tetrapyrrole methylase" evidence="6">
    <location>
        <begin position="8"/>
        <end position="214"/>
    </location>
</feature>
<dbReference type="GO" id="GO:0009236">
    <property type="term" value="P:cobalamin biosynthetic process"/>
    <property type="evidence" value="ECO:0007669"/>
    <property type="project" value="UniProtKB-UniPathway"/>
</dbReference>
<keyword evidence="2" id="KW-0169">Cobalamin biosynthesis</keyword>
<dbReference type="PANTHER" id="PTHR47036">
    <property type="entry name" value="COBALT-FACTOR III C(17)-METHYLTRANSFERASE-RELATED"/>
    <property type="match status" value="1"/>
</dbReference>
<dbReference type="Gene3D" id="3.40.1010.10">
    <property type="entry name" value="Cobalt-precorrin-4 Transmethylase, Domain 1"/>
    <property type="match status" value="1"/>
</dbReference>
<evidence type="ECO:0000313" key="8">
    <source>
        <dbReference type="Proteomes" id="UP000003136"/>
    </source>
</evidence>
<dbReference type="Pfam" id="PF00590">
    <property type="entry name" value="TP_methylase"/>
    <property type="match status" value="1"/>
</dbReference>
<dbReference type="HOGENOM" id="CLU_047948_2_0_9"/>
<comment type="pathway">
    <text evidence="1">Cofactor biosynthesis; adenosylcobalamin biosynthesis.</text>
</comment>
<name>B7AVC2_9FIRM</name>
<sequence>MEYIMNNIYVVGMGPGEESMMTQQAIDALEASDVIIGYTVYLNLLGERFADKELLSTPMKKERERCIMCFEKAHEGKKVAMICSGDAGVYGMASLMLELGKNYPDCDITVIPGITAASSGAAVLGAPINHDFCVISLSDLLTPWELIERRLAAAARGDFAIVLYNPSSRKRADYLKRACTILMEHGVTADRACGYVENIGRENTKAVTLTLGELMNTSVNMFTTVFIGNSQSEIIDGRLVTKRGYDIEGIHNNISSDKQQ</sequence>
<dbReference type="UniPathway" id="UPA00148"/>
<dbReference type="PANTHER" id="PTHR47036:SF1">
    <property type="entry name" value="COBALT-FACTOR III C(17)-METHYLTRANSFERASE-RELATED"/>
    <property type="match status" value="1"/>
</dbReference>
<evidence type="ECO:0000313" key="7">
    <source>
        <dbReference type="EMBL" id="EEC56163.1"/>
    </source>
</evidence>
<keyword evidence="8" id="KW-1185">Reference proteome</keyword>
<dbReference type="eggNOG" id="COG1010">
    <property type="taxonomic scope" value="Bacteria"/>
</dbReference>
<dbReference type="STRING" id="483218.BACPEC_02670"/>